<evidence type="ECO:0000313" key="1">
    <source>
        <dbReference type="EMBL" id="TDH69197.1"/>
    </source>
</evidence>
<comment type="caution">
    <text evidence="1">The sequence shown here is derived from an EMBL/GenBank/DDBJ whole genome shotgun (WGS) entry which is preliminary data.</text>
</comment>
<gene>
    <name evidence="1" type="ORF">CCR75_008700</name>
</gene>
<organism evidence="1 2">
    <name type="scientific">Bremia lactucae</name>
    <name type="common">Lettuce downy mildew</name>
    <dbReference type="NCBI Taxonomy" id="4779"/>
    <lineage>
        <taxon>Eukaryota</taxon>
        <taxon>Sar</taxon>
        <taxon>Stramenopiles</taxon>
        <taxon>Oomycota</taxon>
        <taxon>Peronosporomycetes</taxon>
        <taxon>Peronosporales</taxon>
        <taxon>Peronosporaceae</taxon>
        <taxon>Bremia</taxon>
    </lineage>
</organism>
<proteinExistence type="predicted"/>
<dbReference type="GeneID" id="94352421"/>
<dbReference type="RefSeq" id="XP_067818696.1">
    <property type="nucleotide sequence ID" value="XM_067966750.1"/>
</dbReference>
<evidence type="ECO:0008006" key="3">
    <source>
        <dbReference type="Google" id="ProtNLM"/>
    </source>
</evidence>
<accession>A0A976IER2</accession>
<dbReference type="AlphaFoldDB" id="A0A976IER2"/>
<reference evidence="1 2" key="1">
    <citation type="journal article" date="2021" name="Genome Biol.">
        <title>AFLAP: assembly-free linkage analysis pipeline using k-mers from genome sequencing data.</title>
        <authorList>
            <person name="Fletcher K."/>
            <person name="Zhang L."/>
            <person name="Gil J."/>
            <person name="Han R."/>
            <person name="Cavanaugh K."/>
            <person name="Michelmore R."/>
        </authorList>
    </citation>
    <scope>NUCLEOTIDE SEQUENCE [LARGE SCALE GENOMIC DNA]</scope>
    <source>
        <strain evidence="1 2">SF5</strain>
    </source>
</reference>
<sequence>MAPRDNSFSVVHQQPLVQEQYHVYLQPFHRSPHNTFPSHGRVHRLPNMATLLRHHHATQHRESITSARDFSSNFVRHRTPVLKYLFQCPQFATPMKKPRNGVSHCEVEPIGQDLDCSMGDRTSTLGIRNQGQSKASRYLREIDRRHILLRIAQGEKQSALAKEYHVSRAAICNLNKHRAEVLSRKHEHPLAKHPKRRNSTKVKNLIPLNGILCSHFVDSGVDKRMLV</sequence>
<dbReference type="OrthoDB" id="125347at2759"/>
<dbReference type="KEGG" id="blac:94352421"/>
<dbReference type="EMBL" id="SHOA02000005">
    <property type="protein sequence ID" value="TDH69197.1"/>
    <property type="molecule type" value="Genomic_DNA"/>
</dbReference>
<protein>
    <recommendedName>
        <fullName evidence="3">HTH psq-type domain-containing protein</fullName>
    </recommendedName>
</protein>
<keyword evidence="2" id="KW-1185">Reference proteome</keyword>
<dbReference type="Proteomes" id="UP000294530">
    <property type="component" value="Unassembled WGS sequence"/>
</dbReference>
<evidence type="ECO:0000313" key="2">
    <source>
        <dbReference type="Proteomes" id="UP000294530"/>
    </source>
</evidence>
<name>A0A976IER2_BRELC</name>